<evidence type="ECO:0000256" key="13">
    <source>
        <dbReference type="ARBA" id="ARBA00022989"/>
    </source>
</evidence>
<feature type="transmembrane region" description="Helical" evidence="20">
    <location>
        <begin position="593"/>
        <end position="614"/>
    </location>
</feature>
<evidence type="ECO:0000256" key="9">
    <source>
        <dbReference type="ARBA" id="ARBA00022734"/>
    </source>
</evidence>
<evidence type="ECO:0000313" key="26">
    <source>
        <dbReference type="Proteomes" id="UP001058974"/>
    </source>
</evidence>
<dbReference type="GO" id="GO:0005524">
    <property type="term" value="F:ATP binding"/>
    <property type="evidence" value="ECO:0007669"/>
    <property type="project" value="UniProtKB-KW"/>
</dbReference>
<proteinExistence type="predicted"/>
<protein>
    <recommendedName>
        <fullName evidence="2">non-specific serine/threonine protein kinase</fullName>
        <ecNumber evidence="2">2.7.11.1</ecNumber>
    </recommendedName>
</protein>
<keyword evidence="12" id="KW-0067">ATP-binding</keyword>
<evidence type="ECO:0000313" key="25">
    <source>
        <dbReference type="EMBL" id="KAI5412790.1"/>
    </source>
</evidence>
<dbReference type="InterPro" id="IPR000719">
    <property type="entry name" value="Prot_kinase_dom"/>
</dbReference>
<dbReference type="FunFam" id="1.10.510.10:FF:000060">
    <property type="entry name" value="G-type lectin S-receptor-like serine/threonine-protein kinase"/>
    <property type="match status" value="1"/>
</dbReference>
<dbReference type="EMBL" id="JAMSHJ010000005">
    <property type="protein sequence ID" value="KAI5412790.1"/>
    <property type="molecule type" value="Genomic_DNA"/>
</dbReference>
<feature type="domain" description="Apple" evidence="24">
    <location>
        <begin position="337"/>
        <end position="427"/>
    </location>
</feature>
<keyword evidence="13 20" id="KW-1133">Transmembrane helix</keyword>
<dbReference type="InterPro" id="IPR003609">
    <property type="entry name" value="Pan_app"/>
</dbReference>
<dbReference type="SMART" id="SM00220">
    <property type="entry name" value="S_TKc"/>
    <property type="match status" value="1"/>
</dbReference>
<evidence type="ECO:0000259" key="24">
    <source>
        <dbReference type="PROSITE" id="PS50948"/>
    </source>
</evidence>
<evidence type="ECO:0000259" key="23">
    <source>
        <dbReference type="PROSITE" id="PS50927"/>
    </source>
</evidence>
<evidence type="ECO:0000256" key="12">
    <source>
        <dbReference type="ARBA" id="ARBA00022840"/>
    </source>
</evidence>
<evidence type="ECO:0000256" key="14">
    <source>
        <dbReference type="ARBA" id="ARBA00023136"/>
    </source>
</evidence>
<evidence type="ECO:0000256" key="17">
    <source>
        <dbReference type="ARBA" id="ARBA00023180"/>
    </source>
</evidence>
<keyword evidence="26" id="KW-1185">Reference proteome</keyword>
<comment type="catalytic activity">
    <reaction evidence="18">
        <text>L-threonyl-[protein] + ATP = O-phospho-L-threonyl-[protein] + ADP + H(+)</text>
        <dbReference type="Rhea" id="RHEA:46608"/>
        <dbReference type="Rhea" id="RHEA-COMP:11060"/>
        <dbReference type="Rhea" id="RHEA-COMP:11605"/>
        <dbReference type="ChEBI" id="CHEBI:15378"/>
        <dbReference type="ChEBI" id="CHEBI:30013"/>
        <dbReference type="ChEBI" id="CHEBI:30616"/>
        <dbReference type="ChEBI" id="CHEBI:61977"/>
        <dbReference type="ChEBI" id="CHEBI:456216"/>
        <dbReference type="EC" id="2.7.11.1"/>
    </reaction>
</comment>
<feature type="signal peptide" evidence="21">
    <location>
        <begin position="1"/>
        <end position="21"/>
    </location>
</feature>
<dbReference type="InterPro" id="IPR008271">
    <property type="entry name" value="Ser/Thr_kinase_AS"/>
</dbReference>
<keyword evidence="11" id="KW-0418">Kinase</keyword>
<reference evidence="25 26" key="1">
    <citation type="journal article" date="2022" name="Nat. Genet.">
        <title>Improved pea reference genome and pan-genome highlight genomic features and evolutionary characteristics.</title>
        <authorList>
            <person name="Yang T."/>
            <person name="Liu R."/>
            <person name="Luo Y."/>
            <person name="Hu S."/>
            <person name="Wang D."/>
            <person name="Wang C."/>
            <person name="Pandey M.K."/>
            <person name="Ge S."/>
            <person name="Xu Q."/>
            <person name="Li N."/>
            <person name="Li G."/>
            <person name="Huang Y."/>
            <person name="Saxena R.K."/>
            <person name="Ji Y."/>
            <person name="Li M."/>
            <person name="Yan X."/>
            <person name="He Y."/>
            <person name="Liu Y."/>
            <person name="Wang X."/>
            <person name="Xiang C."/>
            <person name="Varshney R.K."/>
            <person name="Ding H."/>
            <person name="Gao S."/>
            <person name="Zong X."/>
        </authorList>
    </citation>
    <scope>NUCLEOTIDE SEQUENCE [LARGE SCALE GENOMIC DNA]</scope>
    <source>
        <strain evidence="25 26">cv. Zhongwan 6</strain>
    </source>
</reference>
<dbReference type="Gramene" id="Psat5g267120.1">
    <property type="protein sequence ID" value="Psat5g267120.1.cds"/>
    <property type="gene ID" value="Psat5g267120"/>
</dbReference>
<keyword evidence="15" id="KW-1015">Disulfide bond</keyword>
<evidence type="ECO:0000256" key="6">
    <source>
        <dbReference type="ARBA" id="ARBA00022679"/>
    </source>
</evidence>
<dbReference type="GO" id="GO:0005886">
    <property type="term" value="C:plasma membrane"/>
    <property type="evidence" value="ECO:0007669"/>
    <property type="project" value="UniProtKB-SubCell"/>
</dbReference>
<evidence type="ECO:0000256" key="7">
    <source>
        <dbReference type="ARBA" id="ARBA00022692"/>
    </source>
</evidence>
<dbReference type="Gene3D" id="1.10.510.10">
    <property type="entry name" value="Transferase(Phosphotransferase) domain 1"/>
    <property type="match status" value="1"/>
</dbReference>
<evidence type="ECO:0000256" key="11">
    <source>
        <dbReference type="ARBA" id="ARBA00022777"/>
    </source>
</evidence>
<dbReference type="SUPFAM" id="SSF56112">
    <property type="entry name" value="Protein kinase-like (PK-like)"/>
    <property type="match status" value="1"/>
</dbReference>
<accession>A0A9D5ANV0</accession>
<dbReference type="FunFam" id="2.90.10.10:FF:000009">
    <property type="entry name" value="Receptor-like serine/threonine-protein kinase SD1-8"/>
    <property type="match status" value="1"/>
</dbReference>
<dbReference type="PROSITE" id="PS50927">
    <property type="entry name" value="BULB_LECTIN"/>
    <property type="match status" value="1"/>
</dbReference>
<evidence type="ECO:0000256" key="10">
    <source>
        <dbReference type="ARBA" id="ARBA00022741"/>
    </source>
</evidence>
<dbReference type="InterPro" id="IPR036426">
    <property type="entry name" value="Bulb-type_lectin_dom_sf"/>
</dbReference>
<dbReference type="InterPro" id="IPR011009">
    <property type="entry name" value="Kinase-like_dom_sf"/>
</dbReference>
<dbReference type="Gene3D" id="3.30.200.20">
    <property type="entry name" value="Phosphorylase Kinase, domain 1"/>
    <property type="match status" value="1"/>
</dbReference>
<evidence type="ECO:0000256" key="19">
    <source>
        <dbReference type="ARBA" id="ARBA00048679"/>
    </source>
</evidence>
<keyword evidence="14 20" id="KW-0472">Membrane</keyword>
<dbReference type="SUPFAM" id="SSF51110">
    <property type="entry name" value="alpha-D-mannose-specific plant lectins"/>
    <property type="match status" value="1"/>
</dbReference>
<dbReference type="Pfam" id="PF08276">
    <property type="entry name" value="PAN_2"/>
    <property type="match status" value="1"/>
</dbReference>
<evidence type="ECO:0000256" key="15">
    <source>
        <dbReference type="ARBA" id="ARBA00023157"/>
    </source>
</evidence>
<keyword evidence="5" id="KW-0597">Phosphoprotein</keyword>
<evidence type="ECO:0000256" key="1">
    <source>
        <dbReference type="ARBA" id="ARBA00004251"/>
    </source>
</evidence>
<dbReference type="PANTHER" id="PTHR27002:SF798">
    <property type="entry name" value="S-LOCUS LECTIN KINASE FAMILY PROTEIN"/>
    <property type="match status" value="1"/>
</dbReference>
<dbReference type="Gramene" id="Psat05G0742400-T1">
    <property type="protein sequence ID" value="KAI5412790.1"/>
    <property type="gene ID" value="KIW84_057424"/>
</dbReference>
<dbReference type="CDD" id="cd00028">
    <property type="entry name" value="B_lectin"/>
    <property type="match status" value="1"/>
</dbReference>
<keyword evidence="8 21" id="KW-0732">Signal</keyword>
<keyword evidence="9" id="KW-0430">Lectin</keyword>
<evidence type="ECO:0000256" key="21">
    <source>
        <dbReference type="SAM" id="SignalP"/>
    </source>
</evidence>
<keyword evidence="10" id="KW-0547">Nucleotide-binding</keyword>
<dbReference type="Pfam" id="PF01453">
    <property type="entry name" value="B_lectin"/>
    <property type="match status" value="1"/>
</dbReference>
<keyword evidence="17" id="KW-0325">Glycoprotein</keyword>
<organism evidence="25 26">
    <name type="scientific">Pisum sativum</name>
    <name type="common">Garden pea</name>
    <name type="synonym">Lathyrus oleraceus</name>
    <dbReference type="NCBI Taxonomy" id="3888"/>
    <lineage>
        <taxon>Eukaryota</taxon>
        <taxon>Viridiplantae</taxon>
        <taxon>Streptophyta</taxon>
        <taxon>Embryophyta</taxon>
        <taxon>Tracheophyta</taxon>
        <taxon>Spermatophyta</taxon>
        <taxon>Magnoliopsida</taxon>
        <taxon>eudicotyledons</taxon>
        <taxon>Gunneridae</taxon>
        <taxon>Pentapetalae</taxon>
        <taxon>rosids</taxon>
        <taxon>fabids</taxon>
        <taxon>Fabales</taxon>
        <taxon>Fabaceae</taxon>
        <taxon>Papilionoideae</taxon>
        <taxon>50 kb inversion clade</taxon>
        <taxon>NPAAA clade</taxon>
        <taxon>Hologalegina</taxon>
        <taxon>IRL clade</taxon>
        <taxon>Fabeae</taxon>
        <taxon>Lathyrus</taxon>
    </lineage>
</organism>
<name>A0A9D5ANV0_PEA</name>
<dbReference type="FunFam" id="3.30.200.20:FF:000330">
    <property type="entry name" value="G-type lectin S-receptor-like serine/threonine-protein kinase At4g03230"/>
    <property type="match status" value="1"/>
</dbReference>
<dbReference type="Gene3D" id="2.90.10.10">
    <property type="entry name" value="Bulb-type lectin domain"/>
    <property type="match status" value="1"/>
</dbReference>
<dbReference type="PROSITE" id="PS00108">
    <property type="entry name" value="PROTEIN_KINASE_ST"/>
    <property type="match status" value="1"/>
</dbReference>
<dbReference type="OrthoDB" id="1741851at2759"/>
<evidence type="ECO:0000256" key="2">
    <source>
        <dbReference type="ARBA" id="ARBA00012513"/>
    </source>
</evidence>
<dbReference type="InterPro" id="IPR001480">
    <property type="entry name" value="Bulb-type_lectin_dom"/>
</dbReference>
<keyword evidence="6" id="KW-0808">Transferase</keyword>
<dbReference type="PROSITE" id="PS50948">
    <property type="entry name" value="PAN"/>
    <property type="match status" value="1"/>
</dbReference>
<evidence type="ECO:0000256" key="3">
    <source>
        <dbReference type="ARBA" id="ARBA00022475"/>
    </source>
</evidence>
<gene>
    <name evidence="25" type="ORF">KIW84_057424</name>
</gene>
<keyword evidence="4" id="KW-0723">Serine/threonine-protein kinase</keyword>
<dbReference type="SMART" id="SM00108">
    <property type="entry name" value="B_lectin"/>
    <property type="match status" value="1"/>
</dbReference>
<dbReference type="PROSITE" id="PS50011">
    <property type="entry name" value="PROTEIN_KINASE_DOM"/>
    <property type="match status" value="1"/>
</dbReference>
<dbReference type="EC" id="2.7.11.1" evidence="2"/>
<sequence length="990" mass="112884">MKTFLLFSLLFWLLYFKLCSARDTLIFGQNISQDNSENLVSIGKKFQLGFFSLPIESDGSTTTLKKYLGIWYNSLEPQTVVWVANRNKPIVDSNGVFQISQDGNLVVADASQSYWSTELKVSSSRNCVVKLLDSGNLVLMDDDHRYLWQSFQHPTDTFLPGMKMDINLTLSSWKNEHDPESGSFIFKQAQRGDYSDFIINNRSQLYWSFDGHNSDKMLHIILSLLEDATSYSSYNRLFNKTIKQETFNYNKSRLLMNSSGEIQFWKWDESIQFQWVKVWCRPSDKCDINNYCGNFSSCNKNNWKPCKCLPGFRPRLSGHNYVGERFQGCVRKSSTPCVSASATTNNNMTFFNLTKIKAGKPDIGFLSETEGSCQSQCLNMCPCNAYSYNSSYYDRSYSICWIWTRQLPMLQEEQDDGQDFSVLVKRSDIESTAKSCGPCGTYIIPYPLSTGPTCGDPMYNKFNCNSLTGQVSFMMQDGKSYRVTSIEEVDRKFYIKTNDSDRCDDSSSNSYQDDKTSSPFIVTNWCSTQDEIELNWTPAPEPLCDKYFGCKNWSHSTCIANRCHCDSKYSWNASSLSCIQESSRNHSTNRSRMILGIICIAIIILTCIGVLAYVRRNKIANRLDKVSVRIQESLYDSEKHVKDLIGLGSLEENEGESIEVPYYTFRSIRAATNNFSDSNKLGQGGYGPVYKGRFPGGQDIAIKRLSSVSTQGLQEFKNEVVLIAKLQHRNLVRLRGYCIKGDEKILLYEYMSNKSLDSFIFDRTRTVLLDWKLRFDIIIGIARGMLYLHQDSRLRVIHRDLKASNILLDEDMIPKISDFGLAKIFGGKETEASTERVVGTYGYMAPEYALDGLFSVKSDIFSFGIILLEILSGKKNTGFYRSQEIASLLSYAWRLWTENKLLDLMDFAICESCDKNQFIKCAHVGLLCVQDEPGDRPTMSYILTMLNSETSTIPIPKQPTFFTSKHHSCTSSSSKLEINMHFDTSYQVGR</sequence>
<dbReference type="GO" id="GO:0048544">
    <property type="term" value="P:recognition of pollen"/>
    <property type="evidence" value="ECO:0007669"/>
    <property type="project" value="InterPro"/>
</dbReference>
<feature type="domain" description="Protein kinase" evidence="22">
    <location>
        <begin position="675"/>
        <end position="961"/>
    </location>
</feature>
<evidence type="ECO:0000256" key="8">
    <source>
        <dbReference type="ARBA" id="ARBA00022729"/>
    </source>
</evidence>
<dbReference type="CDD" id="cd14066">
    <property type="entry name" value="STKc_IRAK"/>
    <property type="match status" value="1"/>
</dbReference>
<comment type="caution">
    <text evidence="25">The sequence shown here is derived from an EMBL/GenBank/DDBJ whole genome shotgun (WGS) entry which is preliminary data.</text>
</comment>
<keyword evidence="7 20" id="KW-0812">Transmembrane</keyword>
<comment type="catalytic activity">
    <reaction evidence="19">
        <text>L-seryl-[protein] + ATP = O-phospho-L-seryl-[protein] + ADP + H(+)</text>
        <dbReference type="Rhea" id="RHEA:17989"/>
        <dbReference type="Rhea" id="RHEA-COMP:9863"/>
        <dbReference type="Rhea" id="RHEA-COMP:11604"/>
        <dbReference type="ChEBI" id="CHEBI:15378"/>
        <dbReference type="ChEBI" id="CHEBI:29999"/>
        <dbReference type="ChEBI" id="CHEBI:30616"/>
        <dbReference type="ChEBI" id="CHEBI:83421"/>
        <dbReference type="ChEBI" id="CHEBI:456216"/>
        <dbReference type="EC" id="2.7.11.1"/>
    </reaction>
</comment>
<evidence type="ECO:0000256" key="20">
    <source>
        <dbReference type="SAM" id="Phobius"/>
    </source>
</evidence>
<evidence type="ECO:0000256" key="18">
    <source>
        <dbReference type="ARBA" id="ARBA00047899"/>
    </source>
</evidence>
<dbReference type="AlphaFoldDB" id="A0A9D5ANV0"/>
<evidence type="ECO:0000259" key="22">
    <source>
        <dbReference type="PROSITE" id="PS50011"/>
    </source>
</evidence>
<dbReference type="Proteomes" id="UP001058974">
    <property type="component" value="Chromosome 5"/>
</dbReference>
<dbReference type="Pfam" id="PF07714">
    <property type="entry name" value="PK_Tyr_Ser-Thr"/>
    <property type="match status" value="1"/>
</dbReference>
<evidence type="ECO:0000256" key="16">
    <source>
        <dbReference type="ARBA" id="ARBA00023170"/>
    </source>
</evidence>
<evidence type="ECO:0000256" key="5">
    <source>
        <dbReference type="ARBA" id="ARBA00022553"/>
    </source>
</evidence>
<dbReference type="GO" id="GO:0004674">
    <property type="term" value="F:protein serine/threonine kinase activity"/>
    <property type="evidence" value="ECO:0007669"/>
    <property type="project" value="UniProtKB-KW"/>
</dbReference>
<feature type="domain" description="Bulb-type lectin" evidence="23">
    <location>
        <begin position="24"/>
        <end position="152"/>
    </location>
</feature>
<keyword evidence="3" id="KW-1003">Cell membrane</keyword>
<feature type="chain" id="PRO_5039644126" description="non-specific serine/threonine protein kinase" evidence="21">
    <location>
        <begin position="22"/>
        <end position="990"/>
    </location>
</feature>
<dbReference type="GO" id="GO:0030246">
    <property type="term" value="F:carbohydrate binding"/>
    <property type="evidence" value="ECO:0007669"/>
    <property type="project" value="UniProtKB-KW"/>
</dbReference>
<evidence type="ECO:0000256" key="4">
    <source>
        <dbReference type="ARBA" id="ARBA00022527"/>
    </source>
</evidence>
<dbReference type="Pfam" id="PF00954">
    <property type="entry name" value="S_locus_glycop"/>
    <property type="match status" value="1"/>
</dbReference>
<comment type="subcellular location">
    <subcellularLocation>
        <location evidence="1">Cell membrane</location>
        <topology evidence="1">Single-pass type I membrane protein</topology>
    </subcellularLocation>
</comment>
<dbReference type="InterPro" id="IPR000858">
    <property type="entry name" value="S_locus_glycoprot_dom"/>
</dbReference>
<dbReference type="PANTHER" id="PTHR27002">
    <property type="entry name" value="RECEPTOR-LIKE SERINE/THREONINE-PROTEIN KINASE SD1-8"/>
    <property type="match status" value="1"/>
</dbReference>
<dbReference type="InterPro" id="IPR001245">
    <property type="entry name" value="Ser-Thr/Tyr_kinase_cat_dom"/>
</dbReference>
<keyword evidence="16" id="KW-0675">Receptor</keyword>